<protein>
    <submittedName>
        <fullName evidence="1">Uncharacterized protein</fullName>
    </submittedName>
</protein>
<sequence>MSGLTACEIERSAQVLLRRHGDGAPDEARRQADSCDPADQPHWVATWLLIAEICEELLAAATGQDRPVMRPAM</sequence>
<gene>
    <name evidence="1" type="ORF">E9232_003070</name>
</gene>
<evidence type="ECO:0000313" key="1">
    <source>
        <dbReference type="EMBL" id="MDR6290544.1"/>
    </source>
</evidence>
<dbReference type="Proteomes" id="UP001262410">
    <property type="component" value="Unassembled WGS sequence"/>
</dbReference>
<dbReference type="RefSeq" id="WP_309795032.1">
    <property type="nucleotide sequence ID" value="NZ_JAVDPW010000005.1"/>
</dbReference>
<reference evidence="1 2" key="1">
    <citation type="submission" date="2023-07" db="EMBL/GenBank/DDBJ databases">
        <title>Sorghum-associated microbial communities from plants grown in Nebraska, USA.</title>
        <authorList>
            <person name="Schachtman D."/>
        </authorList>
    </citation>
    <scope>NUCLEOTIDE SEQUENCE [LARGE SCALE GENOMIC DNA]</scope>
    <source>
        <strain evidence="1 2">584</strain>
    </source>
</reference>
<accession>A0ABU1JPK1</accession>
<keyword evidence="2" id="KW-1185">Reference proteome</keyword>
<name>A0ABU1JPK1_9PROT</name>
<comment type="caution">
    <text evidence="1">The sequence shown here is derived from an EMBL/GenBank/DDBJ whole genome shotgun (WGS) entry which is preliminary data.</text>
</comment>
<organism evidence="1 2">
    <name type="scientific">Inquilinus ginsengisoli</name>
    <dbReference type="NCBI Taxonomy" id="363840"/>
    <lineage>
        <taxon>Bacteria</taxon>
        <taxon>Pseudomonadati</taxon>
        <taxon>Pseudomonadota</taxon>
        <taxon>Alphaproteobacteria</taxon>
        <taxon>Rhodospirillales</taxon>
        <taxon>Rhodospirillaceae</taxon>
        <taxon>Inquilinus</taxon>
    </lineage>
</organism>
<evidence type="ECO:0000313" key="2">
    <source>
        <dbReference type="Proteomes" id="UP001262410"/>
    </source>
</evidence>
<dbReference type="EMBL" id="JAVDPW010000005">
    <property type="protein sequence ID" value="MDR6290544.1"/>
    <property type="molecule type" value="Genomic_DNA"/>
</dbReference>
<proteinExistence type="predicted"/>